<gene>
    <name evidence="1" type="ORF">Pla22_23950</name>
</gene>
<protein>
    <submittedName>
        <fullName evidence="1">Uncharacterized protein</fullName>
    </submittedName>
</protein>
<dbReference type="AlphaFoldDB" id="A0A5C5WXL2"/>
<reference evidence="1 2" key="1">
    <citation type="submission" date="2019-02" db="EMBL/GenBank/DDBJ databases">
        <title>Deep-cultivation of Planctomycetes and their phenomic and genomic characterization uncovers novel biology.</title>
        <authorList>
            <person name="Wiegand S."/>
            <person name="Jogler M."/>
            <person name="Boedeker C."/>
            <person name="Pinto D."/>
            <person name="Vollmers J."/>
            <person name="Rivas-Marin E."/>
            <person name="Kohn T."/>
            <person name="Peeters S.H."/>
            <person name="Heuer A."/>
            <person name="Rast P."/>
            <person name="Oberbeckmann S."/>
            <person name="Bunk B."/>
            <person name="Jeske O."/>
            <person name="Meyerdierks A."/>
            <person name="Storesund J.E."/>
            <person name="Kallscheuer N."/>
            <person name="Luecker S."/>
            <person name="Lage O.M."/>
            <person name="Pohl T."/>
            <person name="Merkel B.J."/>
            <person name="Hornburger P."/>
            <person name="Mueller R.-W."/>
            <person name="Bruemmer F."/>
            <person name="Labrenz M."/>
            <person name="Spormann A.M."/>
            <person name="Op Den Camp H."/>
            <person name="Overmann J."/>
            <person name="Amann R."/>
            <person name="Jetten M.S.M."/>
            <person name="Mascher T."/>
            <person name="Medema M.H."/>
            <person name="Devos D.P."/>
            <person name="Kaster A.-K."/>
            <person name="Ovreas L."/>
            <person name="Rohde M."/>
            <person name="Galperin M.Y."/>
            <person name="Jogler C."/>
        </authorList>
    </citation>
    <scope>NUCLEOTIDE SEQUENCE [LARGE SCALE GENOMIC DNA]</scope>
    <source>
        <strain evidence="1 2">Pla22</strain>
    </source>
</reference>
<accession>A0A5C5WXL2</accession>
<evidence type="ECO:0000313" key="1">
    <source>
        <dbReference type="EMBL" id="TWT54743.1"/>
    </source>
</evidence>
<comment type="caution">
    <text evidence="1">The sequence shown here is derived from an EMBL/GenBank/DDBJ whole genome shotgun (WGS) entry which is preliminary data.</text>
</comment>
<keyword evidence="2" id="KW-1185">Reference proteome</keyword>
<dbReference type="Proteomes" id="UP000316598">
    <property type="component" value="Unassembled WGS sequence"/>
</dbReference>
<evidence type="ECO:0000313" key="2">
    <source>
        <dbReference type="Proteomes" id="UP000316598"/>
    </source>
</evidence>
<proteinExistence type="predicted"/>
<sequence length="116" mass="13181">MNGLPMAFNKFEFGEFHVGRVGSKQRFELRWDTKSIAYADLKTKYRSLQGKRKGLPCPNHVVYALNPRTVEILVSDPSIDRVGAVVEERAVPQFPATMAVLRSLPHCHSPVFREKL</sequence>
<organism evidence="1 2">
    <name type="scientific">Rubripirellula amarantea</name>
    <dbReference type="NCBI Taxonomy" id="2527999"/>
    <lineage>
        <taxon>Bacteria</taxon>
        <taxon>Pseudomonadati</taxon>
        <taxon>Planctomycetota</taxon>
        <taxon>Planctomycetia</taxon>
        <taxon>Pirellulales</taxon>
        <taxon>Pirellulaceae</taxon>
        <taxon>Rubripirellula</taxon>
    </lineage>
</organism>
<dbReference type="EMBL" id="SJPI01000001">
    <property type="protein sequence ID" value="TWT54743.1"/>
    <property type="molecule type" value="Genomic_DNA"/>
</dbReference>
<name>A0A5C5WXL2_9BACT</name>